<evidence type="ECO:0000256" key="4">
    <source>
        <dbReference type="ARBA" id="ARBA00022679"/>
    </source>
</evidence>
<comment type="caution">
    <text evidence="6">Lacks conserved residue(s) required for the propagation of feature annotation.</text>
</comment>
<dbReference type="InterPro" id="IPR003682">
    <property type="entry name" value="rRNA_ssu_MeTfrase_G"/>
</dbReference>
<reference evidence="7 8" key="1">
    <citation type="submission" date="2021-03" db="EMBL/GenBank/DDBJ databases">
        <authorList>
            <person name="So Y."/>
        </authorList>
    </citation>
    <scope>NUCLEOTIDE SEQUENCE [LARGE SCALE GENOMIC DNA]</scope>
    <source>
        <strain evidence="7 8">SSH11</strain>
    </source>
</reference>
<proteinExistence type="inferred from homology"/>
<comment type="similarity">
    <text evidence="6">Belongs to the methyltransferase superfamily. RNA methyltransferase RsmG family.</text>
</comment>
<feature type="binding site" evidence="6">
    <location>
        <position position="72"/>
    </location>
    <ligand>
        <name>S-adenosyl-L-methionine</name>
        <dbReference type="ChEBI" id="CHEBI:59789"/>
    </ligand>
</feature>
<keyword evidence="5 6" id="KW-0949">S-adenosyl-L-methionine</keyword>
<dbReference type="GO" id="GO:0008168">
    <property type="term" value="F:methyltransferase activity"/>
    <property type="evidence" value="ECO:0007669"/>
    <property type="project" value="UniProtKB-KW"/>
</dbReference>
<accession>A0ABS4ACX7</accession>
<feature type="binding site" evidence="6">
    <location>
        <position position="67"/>
    </location>
    <ligand>
        <name>S-adenosyl-L-methionine</name>
        <dbReference type="ChEBI" id="CHEBI:59789"/>
    </ligand>
</feature>
<protein>
    <recommendedName>
        <fullName evidence="6">Ribosomal RNA small subunit methyltransferase G</fullName>
        <ecNumber evidence="6">2.1.1.170</ecNumber>
    </recommendedName>
    <alternativeName>
        <fullName evidence="6">16S rRNA 7-methylguanosine methyltransferase</fullName>
        <shortName evidence="6">16S rRNA m7G methyltransferase</shortName>
    </alternativeName>
</protein>
<organism evidence="7 8">
    <name type="scientific">Pararoseomonas baculiformis</name>
    <dbReference type="NCBI Taxonomy" id="2820812"/>
    <lineage>
        <taxon>Bacteria</taxon>
        <taxon>Pseudomonadati</taxon>
        <taxon>Pseudomonadota</taxon>
        <taxon>Alphaproteobacteria</taxon>
        <taxon>Acetobacterales</taxon>
        <taxon>Acetobacteraceae</taxon>
        <taxon>Pararoseomonas</taxon>
    </lineage>
</organism>
<comment type="subcellular location">
    <subcellularLocation>
        <location evidence="6">Cytoplasm</location>
    </subcellularLocation>
</comment>
<keyword evidence="4 6" id="KW-0808">Transferase</keyword>
<dbReference type="EMBL" id="JAGIZB010000006">
    <property type="protein sequence ID" value="MBP0444716.1"/>
    <property type="molecule type" value="Genomic_DNA"/>
</dbReference>
<dbReference type="NCBIfam" id="TIGR00138">
    <property type="entry name" value="rsmG_gidB"/>
    <property type="match status" value="1"/>
</dbReference>
<name>A0ABS4ACX7_9PROT</name>
<comment type="catalytic activity">
    <reaction evidence="6">
        <text>guanosine(527) in 16S rRNA + S-adenosyl-L-methionine = N(7)-methylguanosine(527) in 16S rRNA + S-adenosyl-L-homocysteine</text>
        <dbReference type="Rhea" id="RHEA:42732"/>
        <dbReference type="Rhea" id="RHEA-COMP:10209"/>
        <dbReference type="Rhea" id="RHEA-COMP:10210"/>
        <dbReference type="ChEBI" id="CHEBI:57856"/>
        <dbReference type="ChEBI" id="CHEBI:59789"/>
        <dbReference type="ChEBI" id="CHEBI:74269"/>
        <dbReference type="ChEBI" id="CHEBI:74480"/>
        <dbReference type="EC" id="2.1.1.170"/>
    </reaction>
</comment>
<evidence type="ECO:0000256" key="3">
    <source>
        <dbReference type="ARBA" id="ARBA00022603"/>
    </source>
</evidence>
<evidence type="ECO:0000313" key="8">
    <source>
        <dbReference type="Proteomes" id="UP000681594"/>
    </source>
</evidence>
<evidence type="ECO:0000256" key="6">
    <source>
        <dbReference type="HAMAP-Rule" id="MF_00074"/>
    </source>
</evidence>
<keyword evidence="1 6" id="KW-0963">Cytoplasm</keyword>
<dbReference type="InterPro" id="IPR029063">
    <property type="entry name" value="SAM-dependent_MTases_sf"/>
</dbReference>
<sequence length="201" mass="21075">MKAPDAVISRETEAGLDAFLALLLKWNARINLVAERDAATLRARHIADSLQLLPLLPPGGGPAADLGTGGGFPGLVLAIADRSRPWHLVESDRRKAAFLLAASAELGLSHVRVHAERIEAVQLLPLALVSARALAPLSVLLGHAARLLAPGGVAIFPKGRNAEAELTAAEAGWTMTAERFESRTEPGATILRISGICRAGT</sequence>
<feature type="binding site" evidence="6">
    <location>
        <position position="132"/>
    </location>
    <ligand>
        <name>S-adenosyl-L-methionine</name>
        <dbReference type="ChEBI" id="CHEBI:59789"/>
    </ligand>
</feature>
<dbReference type="Pfam" id="PF02527">
    <property type="entry name" value="GidB"/>
    <property type="match status" value="1"/>
</dbReference>
<evidence type="ECO:0000256" key="2">
    <source>
        <dbReference type="ARBA" id="ARBA00022552"/>
    </source>
</evidence>
<dbReference type="EC" id="2.1.1.170" evidence="6"/>
<keyword evidence="3 6" id="KW-0489">Methyltransferase</keyword>
<comment type="function">
    <text evidence="6">Specifically methylates the N7 position of guanine in position 527 of 16S rRNA.</text>
</comment>
<dbReference type="HAMAP" id="MF_00074">
    <property type="entry name" value="16SrRNA_methyltr_G"/>
    <property type="match status" value="1"/>
</dbReference>
<keyword evidence="8" id="KW-1185">Reference proteome</keyword>
<comment type="caution">
    <text evidence="7">The sequence shown here is derived from an EMBL/GenBank/DDBJ whole genome shotgun (WGS) entry which is preliminary data.</text>
</comment>
<evidence type="ECO:0000256" key="1">
    <source>
        <dbReference type="ARBA" id="ARBA00022490"/>
    </source>
</evidence>
<dbReference type="Proteomes" id="UP000681594">
    <property type="component" value="Unassembled WGS sequence"/>
</dbReference>
<keyword evidence="2 6" id="KW-0698">rRNA processing</keyword>
<dbReference type="PANTHER" id="PTHR31760">
    <property type="entry name" value="S-ADENOSYL-L-METHIONINE-DEPENDENT METHYLTRANSFERASES SUPERFAMILY PROTEIN"/>
    <property type="match status" value="1"/>
</dbReference>
<dbReference type="Gene3D" id="3.40.50.150">
    <property type="entry name" value="Vaccinia Virus protein VP39"/>
    <property type="match status" value="1"/>
</dbReference>
<gene>
    <name evidence="6 7" type="primary">rsmG</name>
    <name evidence="7" type="ORF">J8J14_07960</name>
</gene>
<evidence type="ECO:0000256" key="5">
    <source>
        <dbReference type="ARBA" id="ARBA00022691"/>
    </source>
</evidence>
<dbReference type="PIRSF" id="PIRSF003078">
    <property type="entry name" value="GidB"/>
    <property type="match status" value="1"/>
</dbReference>
<dbReference type="PANTHER" id="PTHR31760:SF0">
    <property type="entry name" value="S-ADENOSYL-L-METHIONINE-DEPENDENT METHYLTRANSFERASES SUPERFAMILY PROTEIN"/>
    <property type="match status" value="1"/>
</dbReference>
<evidence type="ECO:0000313" key="7">
    <source>
        <dbReference type="EMBL" id="MBP0444716.1"/>
    </source>
</evidence>
<dbReference type="SUPFAM" id="SSF53335">
    <property type="entry name" value="S-adenosyl-L-methionine-dependent methyltransferases"/>
    <property type="match status" value="1"/>
</dbReference>
<feature type="binding site" evidence="6">
    <location>
        <begin position="118"/>
        <end position="119"/>
    </location>
    <ligand>
        <name>S-adenosyl-L-methionine</name>
        <dbReference type="ChEBI" id="CHEBI:59789"/>
    </ligand>
</feature>
<dbReference type="GO" id="GO:0032259">
    <property type="term" value="P:methylation"/>
    <property type="evidence" value="ECO:0007669"/>
    <property type="project" value="UniProtKB-KW"/>
</dbReference>